<keyword evidence="1" id="KW-0732">Signal</keyword>
<organism evidence="2">
    <name type="scientific">Alexandrium monilatum</name>
    <dbReference type="NCBI Taxonomy" id="311494"/>
    <lineage>
        <taxon>Eukaryota</taxon>
        <taxon>Sar</taxon>
        <taxon>Alveolata</taxon>
        <taxon>Dinophyceae</taxon>
        <taxon>Gonyaulacales</taxon>
        <taxon>Pyrocystaceae</taxon>
        <taxon>Alexandrium</taxon>
    </lineage>
</organism>
<dbReference type="CDD" id="cd22997">
    <property type="entry name" value="GT_LH"/>
    <property type="match status" value="1"/>
</dbReference>
<accession>A0A7S4VD27</accession>
<dbReference type="EMBL" id="HBNR01043690">
    <property type="protein sequence ID" value="CAE4603896.1"/>
    <property type="molecule type" value="Transcribed_RNA"/>
</dbReference>
<feature type="chain" id="PRO_5031068759" evidence="1">
    <location>
        <begin position="27"/>
        <end position="325"/>
    </location>
</feature>
<evidence type="ECO:0000256" key="1">
    <source>
        <dbReference type="SAM" id="SignalP"/>
    </source>
</evidence>
<name>A0A7S4VD27_9DINO</name>
<sequence>MVVAIRGGVQLLTVTIWVAEVLHVMCRRQPSAARSHEALDAPLFIHLSVAGNSTTVQWSLPVVTVETRRQGRFALPGPQPQVAVLNAGAGRVWRGPVTKNALLLQWLQEPGRGLDGLAVLIDGGDVIYGGCGEAALLRAYHAIASAGGGAKVVVSAEMGGFPTAMRSVQEGPGPSGRMDKVLAASGLQRDWAAPYVDCSRDTYTGPCSITGVYRYLNYGFLMGPVGELRKLVSFVLAQGGNDQGQAARYCFSHPDVCTLDYGGLLSLSLHNFKRSIDEGPLAFQSVDGHSVVYNRATQKVACFVHGNGNGKALVKEIAQRVAQAE</sequence>
<gene>
    <name evidence="2" type="ORF">AMON00008_LOCUS30402</name>
</gene>
<reference evidence="2" key="1">
    <citation type="submission" date="2021-01" db="EMBL/GenBank/DDBJ databases">
        <authorList>
            <person name="Corre E."/>
            <person name="Pelletier E."/>
            <person name="Niang G."/>
            <person name="Scheremetjew M."/>
            <person name="Finn R."/>
            <person name="Kale V."/>
            <person name="Holt S."/>
            <person name="Cochrane G."/>
            <person name="Meng A."/>
            <person name="Brown T."/>
            <person name="Cohen L."/>
        </authorList>
    </citation>
    <scope>NUCLEOTIDE SEQUENCE</scope>
    <source>
        <strain evidence="2">CCMP3105</strain>
    </source>
</reference>
<feature type="signal peptide" evidence="1">
    <location>
        <begin position="1"/>
        <end position="26"/>
    </location>
</feature>
<proteinExistence type="predicted"/>
<dbReference type="AlphaFoldDB" id="A0A7S4VD27"/>
<protein>
    <submittedName>
        <fullName evidence="2">Uncharacterized protein</fullName>
    </submittedName>
</protein>
<evidence type="ECO:0000313" key="2">
    <source>
        <dbReference type="EMBL" id="CAE4603896.1"/>
    </source>
</evidence>